<keyword evidence="4 8" id="KW-0489">Methyltransferase</keyword>
<dbReference type="InterPro" id="IPR048457">
    <property type="entry name" value="YebU_pre-PUA_dom"/>
</dbReference>
<evidence type="ECO:0000256" key="4">
    <source>
        <dbReference type="ARBA" id="ARBA00022603"/>
    </source>
</evidence>
<keyword evidence="7 8" id="KW-0694">RNA-binding</keyword>
<dbReference type="InterPro" id="IPR023545">
    <property type="entry name" value="rRNA_ssu_MeTfrase_F"/>
</dbReference>
<organism evidence="11 12">
    <name type="scientific">Vibrio stylophorae</name>
    <dbReference type="NCBI Taxonomy" id="659351"/>
    <lineage>
        <taxon>Bacteria</taxon>
        <taxon>Pseudomonadati</taxon>
        <taxon>Pseudomonadota</taxon>
        <taxon>Gammaproteobacteria</taxon>
        <taxon>Vibrionales</taxon>
        <taxon>Vibrionaceae</taxon>
        <taxon>Vibrio</taxon>
    </lineage>
</organism>
<keyword evidence="2 8" id="KW-0963">Cytoplasm</keyword>
<dbReference type="InterPro" id="IPR029063">
    <property type="entry name" value="SAM-dependent_MTases_sf"/>
</dbReference>
<dbReference type="RefSeq" id="WP_237465910.1">
    <property type="nucleotide sequence ID" value="NZ_CAKLDI010000001.1"/>
</dbReference>
<evidence type="ECO:0000256" key="5">
    <source>
        <dbReference type="ARBA" id="ARBA00022679"/>
    </source>
</evidence>
<dbReference type="Pfam" id="PF21150">
    <property type="entry name" value="YebU_pre-PUA_dom"/>
    <property type="match status" value="1"/>
</dbReference>
<dbReference type="Pfam" id="PF01189">
    <property type="entry name" value="Methyltr_RsmB-F"/>
    <property type="match status" value="1"/>
</dbReference>
<evidence type="ECO:0000256" key="1">
    <source>
        <dbReference type="ARBA" id="ARBA00007494"/>
    </source>
</evidence>
<accession>A0ABM8ZTG6</accession>
<keyword evidence="12" id="KW-1185">Reference proteome</keyword>
<dbReference type="GO" id="GO:0032259">
    <property type="term" value="P:methylation"/>
    <property type="evidence" value="ECO:0007669"/>
    <property type="project" value="UniProtKB-KW"/>
</dbReference>
<dbReference type="PROSITE" id="PS01153">
    <property type="entry name" value="NOL1_NOP2_SUN"/>
    <property type="match status" value="1"/>
</dbReference>
<dbReference type="HAMAP" id="MF_01579">
    <property type="entry name" value="16SrRNA_methyltr_F"/>
    <property type="match status" value="1"/>
</dbReference>
<evidence type="ECO:0000313" key="11">
    <source>
        <dbReference type="EMBL" id="CAH0533462.1"/>
    </source>
</evidence>
<dbReference type="InterPro" id="IPR049560">
    <property type="entry name" value="MeTrfase_RsmB-F_NOP2_cat"/>
</dbReference>
<feature type="active site" description="Nucleophile" evidence="8 9">
    <location>
        <position position="246"/>
    </location>
</feature>
<dbReference type="InterPro" id="IPR011023">
    <property type="entry name" value="Nop2p"/>
</dbReference>
<dbReference type="SUPFAM" id="SSF53335">
    <property type="entry name" value="S-adenosyl-L-methionine-dependent methyltransferases"/>
    <property type="match status" value="1"/>
</dbReference>
<dbReference type="PANTHER" id="PTHR22807">
    <property type="entry name" value="NOP2 YEAST -RELATED NOL1/NOP2/FMU SUN DOMAIN-CONTAINING"/>
    <property type="match status" value="1"/>
</dbReference>
<proteinExistence type="inferred from homology"/>
<comment type="caution">
    <text evidence="11">The sequence shown here is derived from an EMBL/GenBank/DDBJ whole genome shotgun (WGS) entry which is preliminary data.</text>
</comment>
<dbReference type="InterPro" id="IPR027391">
    <property type="entry name" value="Nol1_Nop2_Fmu_2"/>
</dbReference>
<evidence type="ECO:0000259" key="10">
    <source>
        <dbReference type="PROSITE" id="PS51686"/>
    </source>
</evidence>
<evidence type="ECO:0000256" key="2">
    <source>
        <dbReference type="ARBA" id="ARBA00022490"/>
    </source>
</evidence>
<dbReference type="NCBIfam" id="TIGR00446">
    <property type="entry name" value="nop2p"/>
    <property type="match status" value="1"/>
</dbReference>
<evidence type="ECO:0000256" key="6">
    <source>
        <dbReference type="ARBA" id="ARBA00022691"/>
    </source>
</evidence>
<sequence length="479" mass="53143">MHANIELPAEFLAQIQSSMPAHLSMDAFVDACQRPLRRSIRVNTLKISVNDFCQQMQAKGWHFEAVPWCETGFWLTRPETETTPLGNTAEHLAGLFYIQEASSMLPVTALLADNEVPHLALDVAAAPGSKTTQLAAAMNNQGALVANEFSASRIKGLFSNIQRCGIHNVALTHFDGHVFGGWLPESFDAILLDAPCSGEGTIRKDPDAMKNWSPESIDAIAQVQRGLIESAFHALKPGGVMIYSTCTLNQTENQSVCHHLKETFGDAVAFEPLNHLFTNADASATEEGFLHVWPQIYDSEGFFVARIRKLDAVDAPKVKKRLGKFPFMAAKTKDQQAIAQALHQSLNIEIPAQSEIWLRDNEVWLFPRALTPLIGEIRFDRIGIKLAEQHKKGYRWQHEAIIAIAKGNEACCVALSTEDAQSWYMGRDIRPEGELSQRQGEVILCYQSQVIGLGKWVGNRIKNGLPRDLVRDGNLFSDC</sequence>
<dbReference type="InterPro" id="IPR001678">
    <property type="entry name" value="MeTrfase_RsmB-F_NOP2_dom"/>
</dbReference>
<feature type="binding site" evidence="8 9">
    <location>
        <position position="175"/>
    </location>
    <ligand>
        <name>S-adenosyl-L-methionine</name>
        <dbReference type="ChEBI" id="CHEBI:59789"/>
    </ligand>
</feature>
<keyword evidence="6 8" id="KW-0949">S-adenosyl-L-methionine</keyword>
<dbReference type="PANTHER" id="PTHR22807:SF30">
    <property type="entry name" value="28S RRNA (CYTOSINE(4447)-C(5))-METHYLTRANSFERASE-RELATED"/>
    <property type="match status" value="1"/>
</dbReference>
<evidence type="ECO:0000313" key="12">
    <source>
        <dbReference type="Proteomes" id="UP000838672"/>
    </source>
</evidence>
<dbReference type="Pfam" id="PF13636">
    <property type="entry name" value="Methyltranf_PUA"/>
    <property type="match status" value="1"/>
</dbReference>
<evidence type="ECO:0000256" key="3">
    <source>
        <dbReference type="ARBA" id="ARBA00022552"/>
    </source>
</evidence>
<feature type="binding site" evidence="8 9">
    <location>
        <begin position="124"/>
        <end position="130"/>
    </location>
    <ligand>
        <name>S-adenosyl-L-methionine</name>
        <dbReference type="ChEBI" id="CHEBI:59789"/>
    </ligand>
</feature>
<comment type="function">
    <text evidence="8">Specifically methylates the cytosine at position 1407 (m5C1407) of 16S rRNA.</text>
</comment>
<dbReference type="PROSITE" id="PS51686">
    <property type="entry name" value="SAM_MT_RSMB_NOP"/>
    <property type="match status" value="1"/>
</dbReference>
<dbReference type="Pfam" id="PF17125">
    <property type="entry name" value="Methyltr_RsmF_N"/>
    <property type="match status" value="1"/>
</dbReference>
<gene>
    <name evidence="8 11" type="primary">rsmF</name>
    <name evidence="11" type="ORF">VST7929_01332</name>
</gene>
<dbReference type="GO" id="GO:0008168">
    <property type="term" value="F:methyltransferase activity"/>
    <property type="evidence" value="ECO:0007669"/>
    <property type="project" value="UniProtKB-KW"/>
</dbReference>
<evidence type="ECO:0000256" key="8">
    <source>
        <dbReference type="HAMAP-Rule" id="MF_01579"/>
    </source>
</evidence>
<dbReference type="Proteomes" id="UP000838672">
    <property type="component" value="Unassembled WGS sequence"/>
</dbReference>
<dbReference type="EMBL" id="CAKLDI010000001">
    <property type="protein sequence ID" value="CAH0533462.1"/>
    <property type="molecule type" value="Genomic_DNA"/>
</dbReference>
<dbReference type="EC" id="2.1.1.178" evidence="8"/>
<reference evidence="11" key="1">
    <citation type="submission" date="2021-11" db="EMBL/GenBank/DDBJ databases">
        <authorList>
            <person name="Rodrigo-Torres L."/>
            <person name="Arahal R. D."/>
            <person name="Lucena T."/>
        </authorList>
    </citation>
    <scope>NUCLEOTIDE SEQUENCE</scope>
    <source>
        <strain evidence="11">CECT 7929</strain>
    </source>
</reference>
<dbReference type="NCBIfam" id="NF008898">
    <property type="entry name" value="PRK11933.1"/>
    <property type="match status" value="1"/>
</dbReference>
<name>A0ABM8ZTG6_9VIBR</name>
<keyword evidence="5 8" id="KW-0808">Transferase</keyword>
<dbReference type="PRINTS" id="PR02008">
    <property type="entry name" value="RCMTFAMILY"/>
</dbReference>
<feature type="domain" description="SAM-dependent MTase RsmB/NOP-type" evidence="10">
    <location>
        <begin position="28"/>
        <end position="310"/>
    </location>
</feature>
<evidence type="ECO:0000256" key="9">
    <source>
        <dbReference type="PROSITE-ProRule" id="PRU01023"/>
    </source>
</evidence>
<protein>
    <recommendedName>
        <fullName evidence="8">Ribosomal RNA small subunit methyltransferase F</fullName>
        <ecNumber evidence="8">2.1.1.178</ecNumber>
    </recommendedName>
    <alternativeName>
        <fullName evidence="8">16S rRNA m5C1407 methyltransferase</fullName>
    </alternativeName>
    <alternativeName>
        <fullName evidence="8">rRNA (cytosine-C(5)-)-methyltransferase RsmF</fullName>
    </alternativeName>
</protein>
<comment type="similarity">
    <text evidence="1 8 9">Belongs to the class I-like SAM-binding methyltransferase superfamily. RsmB/NOP family.</text>
</comment>
<feature type="binding site" evidence="8 9">
    <location>
        <position position="193"/>
    </location>
    <ligand>
        <name>S-adenosyl-L-methionine</name>
        <dbReference type="ChEBI" id="CHEBI:59789"/>
    </ligand>
</feature>
<dbReference type="Gene3D" id="3.10.450.720">
    <property type="match status" value="1"/>
</dbReference>
<evidence type="ECO:0000256" key="7">
    <source>
        <dbReference type="ARBA" id="ARBA00022884"/>
    </source>
</evidence>
<dbReference type="InterPro" id="IPR031341">
    <property type="entry name" value="Methyltr_RsmF_N"/>
</dbReference>
<keyword evidence="3 8" id="KW-0698">rRNA processing</keyword>
<dbReference type="CDD" id="cd02440">
    <property type="entry name" value="AdoMet_MTases"/>
    <property type="match status" value="1"/>
</dbReference>
<comment type="subcellular location">
    <subcellularLocation>
        <location evidence="8">Cytoplasm</location>
    </subcellularLocation>
</comment>
<comment type="catalytic activity">
    <reaction evidence="8">
        <text>cytidine(1407) in 16S rRNA + S-adenosyl-L-methionine = 5-methylcytidine(1407) in 16S rRNA + S-adenosyl-L-homocysteine + H(+)</text>
        <dbReference type="Rhea" id="RHEA:42756"/>
        <dbReference type="Rhea" id="RHEA-COMP:10223"/>
        <dbReference type="Rhea" id="RHEA-COMP:10224"/>
        <dbReference type="ChEBI" id="CHEBI:15378"/>
        <dbReference type="ChEBI" id="CHEBI:57856"/>
        <dbReference type="ChEBI" id="CHEBI:59789"/>
        <dbReference type="ChEBI" id="CHEBI:74483"/>
        <dbReference type="ChEBI" id="CHEBI:82748"/>
        <dbReference type="EC" id="2.1.1.178"/>
    </reaction>
</comment>
<feature type="binding site" evidence="8 9">
    <location>
        <position position="148"/>
    </location>
    <ligand>
        <name>S-adenosyl-L-methionine</name>
        <dbReference type="ChEBI" id="CHEBI:59789"/>
    </ligand>
</feature>
<dbReference type="InterPro" id="IPR023267">
    <property type="entry name" value="RCMT"/>
</dbReference>
<dbReference type="InterPro" id="IPR018314">
    <property type="entry name" value="RsmB/NOL1/NOP2-like_CS"/>
</dbReference>
<dbReference type="Gene3D" id="3.40.50.150">
    <property type="entry name" value="Vaccinia Virus protein VP39"/>
    <property type="match status" value="1"/>
</dbReference>